<feature type="transmembrane region" description="Helical" evidence="1">
    <location>
        <begin position="70"/>
        <end position="90"/>
    </location>
</feature>
<protein>
    <submittedName>
        <fullName evidence="2">Uncharacterized protein</fullName>
    </submittedName>
</protein>
<keyword evidence="1" id="KW-0812">Transmembrane</keyword>
<gene>
    <name evidence="2" type="ORF">SAMN04487947_1777</name>
</gene>
<sequence length="107" mass="11470">MSAPPVETARRAATSRATLGVFALLLAAWAGFAAGVAPGELFFPLFPAFAAAFFLDTVAYNQLGLRAPRLFYPLAFACLYAEAVCVGWVVRRVRTRGESTGDRPEDA</sequence>
<name>A0A1I6GXB2_9EURY</name>
<keyword evidence="3" id="KW-1185">Reference proteome</keyword>
<keyword evidence="1" id="KW-0472">Membrane</keyword>
<dbReference type="RefSeq" id="WP_089806531.1">
    <property type="nucleotide sequence ID" value="NZ_FOYT01000001.1"/>
</dbReference>
<evidence type="ECO:0000313" key="3">
    <source>
        <dbReference type="Proteomes" id="UP000198531"/>
    </source>
</evidence>
<organism evidence="2 3">
    <name type="scientific">Halogeometricum rufum</name>
    <dbReference type="NCBI Taxonomy" id="553469"/>
    <lineage>
        <taxon>Archaea</taxon>
        <taxon>Methanobacteriati</taxon>
        <taxon>Methanobacteriota</taxon>
        <taxon>Stenosarchaea group</taxon>
        <taxon>Halobacteria</taxon>
        <taxon>Halobacteriales</taxon>
        <taxon>Haloferacaceae</taxon>
        <taxon>Halogeometricum</taxon>
    </lineage>
</organism>
<dbReference type="Proteomes" id="UP000198531">
    <property type="component" value="Unassembled WGS sequence"/>
</dbReference>
<dbReference type="EMBL" id="FOYT01000001">
    <property type="protein sequence ID" value="SFR46796.1"/>
    <property type="molecule type" value="Genomic_DNA"/>
</dbReference>
<dbReference type="AlphaFoldDB" id="A0A1I6GXB2"/>
<reference evidence="3" key="1">
    <citation type="submission" date="2016-10" db="EMBL/GenBank/DDBJ databases">
        <authorList>
            <person name="Varghese N."/>
            <person name="Submissions S."/>
        </authorList>
    </citation>
    <scope>NUCLEOTIDE SEQUENCE [LARGE SCALE GENOMIC DNA]</scope>
    <source>
        <strain evidence="3">CGMCC 1.7736</strain>
    </source>
</reference>
<evidence type="ECO:0000313" key="2">
    <source>
        <dbReference type="EMBL" id="SFR46796.1"/>
    </source>
</evidence>
<proteinExistence type="predicted"/>
<accession>A0A1I6GXB2</accession>
<evidence type="ECO:0000256" key="1">
    <source>
        <dbReference type="SAM" id="Phobius"/>
    </source>
</evidence>
<keyword evidence="1" id="KW-1133">Transmembrane helix</keyword>
<dbReference type="STRING" id="553469.SAMN04487947_1777"/>